<gene>
    <name evidence="3" type="ORF">GCM10023147_37010</name>
</gene>
<organism evidence="3 4">
    <name type="scientific">Tsukamurella soli</name>
    <dbReference type="NCBI Taxonomy" id="644556"/>
    <lineage>
        <taxon>Bacteria</taxon>
        <taxon>Bacillati</taxon>
        <taxon>Actinomycetota</taxon>
        <taxon>Actinomycetes</taxon>
        <taxon>Mycobacteriales</taxon>
        <taxon>Tsukamurellaceae</taxon>
        <taxon>Tsukamurella</taxon>
    </lineage>
</organism>
<dbReference type="NCBIfam" id="TIGR00254">
    <property type="entry name" value="GGDEF"/>
    <property type="match status" value="1"/>
</dbReference>
<accession>A0ABP8K2Z7</accession>
<dbReference type="InterPro" id="IPR000160">
    <property type="entry name" value="GGDEF_dom"/>
</dbReference>
<dbReference type="InterPro" id="IPR013767">
    <property type="entry name" value="PAS_fold"/>
</dbReference>
<proteinExistence type="predicted"/>
<dbReference type="PROSITE" id="PS50112">
    <property type="entry name" value="PAS"/>
    <property type="match status" value="1"/>
</dbReference>
<dbReference type="PANTHER" id="PTHR44757">
    <property type="entry name" value="DIGUANYLATE CYCLASE DGCP"/>
    <property type="match status" value="1"/>
</dbReference>
<dbReference type="Gene3D" id="3.30.450.20">
    <property type="entry name" value="PAS domain"/>
    <property type="match status" value="1"/>
</dbReference>
<dbReference type="SUPFAM" id="SSF55785">
    <property type="entry name" value="PYP-like sensor domain (PAS domain)"/>
    <property type="match status" value="1"/>
</dbReference>
<dbReference type="CDD" id="cd01949">
    <property type="entry name" value="GGDEF"/>
    <property type="match status" value="1"/>
</dbReference>
<dbReference type="EMBL" id="BAABFR010000071">
    <property type="protein sequence ID" value="GAA4399517.1"/>
    <property type="molecule type" value="Genomic_DNA"/>
</dbReference>
<dbReference type="InterPro" id="IPR035965">
    <property type="entry name" value="PAS-like_dom_sf"/>
</dbReference>
<dbReference type="RefSeq" id="WP_344998744.1">
    <property type="nucleotide sequence ID" value="NZ_BAABFR010000071.1"/>
</dbReference>
<dbReference type="Pfam" id="PF00990">
    <property type="entry name" value="GGDEF"/>
    <property type="match status" value="1"/>
</dbReference>
<dbReference type="CDD" id="cd00130">
    <property type="entry name" value="PAS"/>
    <property type="match status" value="1"/>
</dbReference>
<reference evidence="4" key="1">
    <citation type="journal article" date="2019" name="Int. J. Syst. Evol. Microbiol.">
        <title>The Global Catalogue of Microorganisms (GCM) 10K type strain sequencing project: providing services to taxonomists for standard genome sequencing and annotation.</title>
        <authorList>
            <consortium name="The Broad Institute Genomics Platform"/>
            <consortium name="The Broad Institute Genome Sequencing Center for Infectious Disease"/>
            <person name="Wu L."/>
            <person name="Ma J."/>
        </authorList>
    </citation>
    <scope>NUCLEOTIDE SEQUENCE [LARGE SCALE GENOMIC DNA]</scope>
    <source>
        <strain evidence="4">JCM 17688</strain>
    </source>
</reference>
<dbReference type="Proteomes" id="UP001500635">
    <property type="component" value="Unassembled WGS sequence"/>
</dbReference>
<evidence type="ECO:0000313" key="3">
    <source>
        <dbReference type="EMBL" id="GAA4399517.1"/>
    </source>
</evidence>
<dbReference type="InterPro" id="IPR000014">
    <property type="entry name" value="PAS"/>
</dbReference>
<dbReference type="SMART" id="SM00267">
    <property type="entry name" value="GGDEF"/>
    <property type="match status" value="1"/>
</dbReference>
<dbReference type="InterPro" id="IPR052155">
    <property type="entry name" value="Biofilm_reg_signaling"/>
</dbReference>
<feature type="domain" description="GGDEF" evidence="2">
    <location>
        <begin position="160"/>
        <end position="291"/>
    </location>
</feature>
<sequence length="291" mass="31496">MHPEPADGAPPLDGDAYWALLAASDLAMVIHGDDGTVVQANRAFAELLGYTLDEALTLDSKRVIHPDDLAVRDAQAEEMFDGLSDGGVVHRRLLRKDGSAIRARVRKSVVRRRGVPLVLTIIEEWGPIGALEHDVRHDHLTGLLNRRGLRELARATYPYRPTFLAMADVDGLKNFNDSYGHAAGDEILVAVGRAVGATPVPGALAARWSGDEFVVCAPASDECPDPPALARIVHEHVARPLTVTAGPPEPIVPRVSVGVTVFDPTVEELDTALVRADRVMYARKQARRSPM</sequence>
<dbReference type="NCBIfam" id="TIGR00229">
    <property type="entry name" value="sensory_box"/>
    <property type="match status" value="1"/>
</dbReference>
<dbReference type="SUPFAM" id="SSF55073">
    <property type="entry name" value="Nucleotide cyclase"/>
    <property type="match status" value="1"/>
</dbReference>
<evidence type="ECO:0008006" key="5">
    <source>
        <dbReference type="Google" id="ProtNLM"/>
    </source>
</evidence>
<dbReference type="InterPro" id="IPR043128">
    <property type="entry name" value="Rev_trsase/Diguanyl_cyclase"/>
</dbReference>
<dbReference type="InterPro" id="IPR029787">
    <property type="entry name" value="Nucleotide_cyclase"/>
</dbReference>
<dbReference type="PROSITE" id="PS50887">
    <property type="entry name" value="GGDEF"/>
    <property type="match status" value="1"/>
</dbReference>
<protein>
    <recommendedName>
        <fullName evidence="5">PAS domain S-box-containing protein/diguanylate cyclase (GGDEF) domain-containing protein</fullName>
    </recommendedName>
</protein>
<name>A0ABP8K2Z7_9ACTN</name>
<dbReference type="PANTHER" id="PTHR44757:SF2">
    <property type="entry name" value="BIOFILM ARCHITECTURE MAINTENANCE PROTEIN MBAA"/>
    <property type="match status" value="1"/>
</dbReference>
<keyword evidence="4" id="KW-1185">Reference proteome</keyword>
<evidence type="ECO:0000313" key="4">
    <source>
        <dbReference type="Proteomes" id="UP001500635"/>
    </source>
</evidence>
<evidence type="ECO:0000259" key="1">
    <source>
        <dbReference type="PROSITE" id="PS50112"/>
    </source>
</evidence>
<feature type="domain" description="PAS" evidence="1">
    <location>
        <begin position="34"/>
        <end position="68"/>
    </location>
</feature>
<dbReference type="SMART" id="SM00091">
    <property type="entry name" value="PAS"/>
    <property type="match status" value="1"/>
</dbReference>
<dbReference type="Pfam" id="PF00989">
    <property type="entry name" value="PAS"/>
    <property type="match status" value="1"/>
</dbReference>
<evidence type="ECO:0000259" key="2">
    <source>
        <dbReference type="PROSITE" id="PS50887"/>
    </source>
</evidence>
<dbReference type="Gene3D" id="3.30.70.270">
    <property type="match status" value="1"/>
</dbReference>
<comment type="caution">
    <text evidence="3">The sequence shown here is derived from an EMBL/GenBank/DDBJ whole genome shotgun (WGS) entry which is preliminary data.</text>
</comment>